<evidence type="ECO:0000313" key="3">
    <source>
        <dbReference type="Proteomes" id="UP000886934"/>
    </source>
</evidence>
<dbReference type="Gene3D" id="1.10.150.20">
    <property type="entry name" value="5' to 3' exonuclease, C-terminal subdomain"/>
    <property type="match status" value="1"/>
</dbReference>
<gene>
    <name evidence="2" type="ORF">KAM351_18200</name>
</gene>
<organism evidence="2 3">
    <name type="scientific">Aeromonas caviae</name>
    <name type="common">Aeromonas punctata</name>
    <dbReference type="NCBI Taxonomy" id="648"/>
    <lineage>
        <taxon>Bacteria</taxon>
        <taxon>Pseudomonadati</taxon>
        <taxon>Pseudomonadota</taxon>
        <taxon>Gammaproteobacteria</taxon>
        <taxon>Aeromonadales</taxon>
        <taxon>Aeromonadaceae</taxon>
        <taxon>Aeromonas</taxon>
    </lineage>
</organism>
<dbReference type="AlphaFoldDB" id="A0AA37CW90"/>
<feature type="coiled-coil region" evidence="1">
    <location>
        <begin position="75"/>
        <end position="127"/>
    </location>
</feature>
<evidence type="ECO:0008006" key="4">
    <source>
        <dbReference type="Google" id="ProtNLM"/>
    </source>
</evidence>
<evidence type="ECO:0000256" key="1">
    <source>
        <dbReference type="SAM" id="Coils"/>
    </source>
</evidence>
<name>A0AA37CW90_AERCA</name>
<dbReference type="EMBL" id="BPNN01000022">
    <property type="protein sequence ID" value="GJA63209.1"/>
    <property type="molecule type" value="Genomic_DNA"/>
</dbReference>
<evidence type="ECO:0000313" key="2">
    <source>
        <dbReference type="EMBL" id="GJA63209.1"/>
    </source>
</evidence>
<dbReference type="SUPFAM" id="SSF47789">
    <property type="entry name" value="C-terminal domain of RNA polymerase alpha subunit"/>
    <property type="match status" value="1"/>
</dbReference>
<feature type="coiled-coil region" evidence="1">
    <location>
        <begin position="157"/>
        <end position="205"/>
    </location>
</feature>
<proteinExistence type="predicted"/>
<accession>A0AA37CW90</accession>
<dbReference type="RefSeq" id="WP_223940113.1">
    <property type="nucleotide sequence ID" value="NZ_BPNN01000022.1"/>
</dbReference>
<keyword evidence="1" id="KW-0175">Coiled coil</keyword>
<protein>
    <recommendedName>
        <fullName evidence="4">RNA polymerase alpha subunit C-terminal domain-containing protein</fullName>
    </recommendedName>
</protein>
<comment type="caution">
    <text evidence="2">The sequence shown here is derived from an EMBL/GenBank/DDBJ whole genome shotgun (WGS) entry which is preliminary data.</text>
</comment>
<sequence length="405" mass="45303">MTTLNPSEATSLALHTLTSQIRNILLMPDGPAKAAIGGFETLLNANLTMISEAANAHIDEFNTLIGELEGRDGELLTQAALVSQLRQQVAEAEQRIVAARQEGAAELEAKAGELYKAQRALNEIEAKFSALQFTSRQTDRQLADLKTMDPAGMKRRIKEKNDQLELQRTAIAKHKSNEAAYRAEVLKLERRIKDLLDVINEQDRELESRHGVIMELESCRDAKLVWFKHLAKTYKGEDGTLWNVYLVDHGLQSNLPYLINDLNWKLHAMKSDGSGCSVMLSQWMNPIYPTPYGAGAPDAMTQDIFAFMQEALEQSHPHLQPRTEWAKTVSIHECGLPPRTIKPLEEAGIDTLYKVMSHQGNKLDKVKGIGAKLVGQIVYACELKVKLWEEQFAANQQAEQHKEAA</sequence>
<dbReference type="Proteomes" id="UP000886934">
    <property type="component" value="Unassembled WGS sequence"/>
</dbReference>
<reference evidence="2" key="1">
    <citation type="submission" date="2021-07" db="EMBL/GenBank/DDBJ databases">
        <title>Draft genome sequence of carbapenem-resistant Aeromonas spp. in Japan.</title>
        <authorList>
            <person name="Maehana S."/>
            <person name="Suzuki M."/>
            <person name="Kitasato H."/>
        </authorList>
    </citation>
    <scope>NUCLEOTIDE SEQUENCE</scope>
    <source>
        <strain evidence="2">KAM351</strain>
    </source>
</reference>